<comment type="catalytic activity">
    <reaction evidence="7">
        <text>L-threonyl-[protein] + ATP = O-phospho-L-threonyl-[protein] + ADP + H(+)</text>
        <dbReference type="Rhea" id="RHEA:46608"/>
        <dbReference type="Rhea" id="RHEA-COMP:11060"/>
        <dbReference type="Rhea" id="RHEA-COMP:11605"/>
        <dbReference type="ChEBI" id="CHEBI:15378"/>
        <dbReference type="ChEBI" id="CHEBI:30013"/>
        <dbReference type="ChEBI" id="CHEBI:30616"/>
        <dbReference type="ChEBI" id="CHEBI:61977"/>
        <dbReference type="ChEBI" id="CHEBI:456216"/>
        <dbReference type="EC" id="2.7.11.1"/>
    </reaction>
</comment>
<comment type="catalytic activity">
    <reaction evidence="8">
        <text>L-seryl-[protein] + ATP = O-phospho-L-seryl-[protein] + ADP + H(+)</text>
        <dbReference type="Rhea" id="RHEA:17989"/>
        <dbReference type="Rhea" id="RHEA-COMP:9863"/>
        <dbReference type="Rhea" id="RHEA-COMP:11604"/>
        <dbReference type="ChEBI" id="CHEBI:15378"/>
        <dbReference type="ChEBI" id="CHEBI:29999"/>
        <dbReference type="ChEBI" id="CHEBI:30616"/>
        <dbReference type="ChEBI" id="CHEBI:83421"/>
        <dbReference type="ChEBI" id="CHEBI:456216"/>
        <dbReference type="EC" id="2.7.11.1"/>
    </reaction>
</comment>
<evidence type="ECO:0000256" key="7">
    <source>
        <dbReference type="ARBA" id="ARBA00047899"/>
    </source>
</evidence>
<dbReference type="InterPro" id="IPR008271">
    <property type="entry name" value="Ser/Thr_kinase_AS"/>
</dbReference>
<dbReference type="AlphaFoldDB" id="A0A368S3U1"/>
<evidence type="ECO:0000256" key="2">
    <source>
        <dbReference type="ARBA" id="ARBA00022527"/>
    </source>
</evidence>
<dbReference type="PROSITE" id="PS00108">
    <property type="entry name" value="PROTEIN_KINASE_ST"/>
    <property type="match status" value="1"/>
</dbReference>
<dbReference type="Pfam" id="PF00400">
    <property type="entry name" value="WD40"/>
    <property type="match status" value="1"/>
</dbReference>
<keyword evidence="3" id="KW-0808">Transferase</keyword>
<dbReference type="SMART" id="SM00220">
    <property type="entry name" value="S_TKc"/>
    <property type="match status" value="1"/>
</dbReference>
<dbReference type="InterPro" id="IPR015943">
    <property type="entry name" value="WD40/YVTN_repeat-like_dom_sf"/>
</dbReference>
<keyword evidence="4 9" id="KW-0547">Nucleotide-binding</keyword>
<dbReference type="SMART" id="SM00320">
    <property type="entry name" value="WD40"/>
    <property type="match status" value="5"/>
</dbReference>
<dbReference type="InterPro" id="IPR000719">
    <property type="entry name" value="Prot_kinase_dom"/>
</dbReference>
<dbReference type="PROSITE" id="PS00107">
    <property type="entry name" value="PROTEIN_KINASE_ATP"/>
    <property type="match status" value="1"/>
</dbReference>
<reference evidence="11" key="2">
    <citation type="submission" date="2015-07" db="EMBL/GenBank/DDBJ databases">
        <authorList>
            <person name="Noorani M."/>
        </authorList>
    </citation>
    <scope>NUCLEOTIDE SEQUENCE</scope>
    <source>
        <strain evidence="11">Yugu1</strain>
    </source>
</reference>
<dbReference type="InterPro" id="IPR001680">
    <property type="entry name" value="WD40_rpt"/>
</dbReference>
<evidence type="ECO:0000256" key="6">
    <source>
        <dbReference type="ARBA" id="ARBA00022840"/>
    </source>
</evidence>
<evidence type="ECO:0000256" key="5">
    <source>
        <dbReference type="ARBA" id="ARBA00022777"/>
    </source>
</evidence>
<evidence type="ECO:0000256" key="9">
    <source>
        <dbReference type="PROSITE-ProRule" id="PRU10141"/>
    </source>
</evidence>
<dbReference type="EMBL" id="CM003535">
    <property type="protein sequence ID" value="RCV37127.1"/>
    <property type="molecule type" value="Genomic_DNA"/>
</dbReference>
<dbReference type="Gene3D" id="1.10.510.10">
    <property type="entry name" value="Transferase(Phosphotransferase) domain 1"/>
    <property type="match status" value="1"/>
</dbReference>
<accession>A0A368S3U1</accession>
<reference evidence="11" key="1">
    <citation type="journal article" date="2012" name="Nat. Biotechnol.">
        <title>Reference genome sequence of the model plant Setaria.</title>
        <authorList>
            <person name="Bennetzen J.L."/>
            <person name="Schmutz J."/>
            <person name="Wang H."/>
            <person name="Percifield R."/>
            <person name="Hawkins J."/>
            <person name="Pontaroli A.C."/>
            <person name="Estep M."/>
            <person name="Feng L."/>
            <person name="Vaughn J.N."/>
            <person name="Grimwood J."/>
            <person name="Jenkins J."/>
            <person name="Barry K."/>
            <person name="Lindquist E."/>
            <person name="Hellsten U."/>
            <person name="Deshpande S."/>
            <person name="Wang X."/>
            <person name="Wu X."/>
            <person name="Mitros T."/>
            <person name="Triplett J."/>
            <person name="Yang X."/>
            <person name="Ye C.Y."/>
            <person name="Mauro-Herrera M."/>
            <person name="Wang L."/>
            <person name="Li P."/>
            <person name="Sharma M."/>
            <person name="Sharma R."/>
            <person name="Ronald P.C."/>
            <person name="Panaud O."/>
            <person name="Kellogg E.A."/>
            <person name="Brutnell T.P."/>
            <person name="Doust A.N."/>
            <person name="Tuskan G.A."/>
            <person name="Rokhsar D."/>
            <person name="Devos K.M."/>
        </authorList>
    </citation>
    <scope>NUCLEOTIDE SEQUENCE [LARGE SCALE GENOMIC DNA]</scope>
    <source>
        <strain evidence="11">Yugu1</strain>
    </source>
</reference>
<dbReference type="SUPFAM" id="SSF50978">
    <property type="entry name" value="WD40 repeat-like"/>
    <property type="match status" value="1"/>
</dbReference>
<evidence type="ECO:0000256" key="4">
    <source>
        <dbReference type="ARBA" id="ARBA00022741"/>
    </source>
</evidence>
<dbReference type="EC" id="2.7.11.1" evidence="1"/>
<keyword evidence="5" id="KW-0418">Kinase</keyword>
<dbReference type="Gene3D" id="2.130.10.10">
    <property type="entry name" value="YVTN repeat-like/Quinoprotein amine dehydrogenase"/>
    <property type="match status" value="1"/>
</dbReference>
<dbReference type="FunFam" id="1.10.510.10:FF:001023">
    <property type="entry name" value="Os07g0541700 protein"/>
    <property type="match status" value="1"/>
</dbReference>
<dbReference type="GO" id="GO:0004674">
    <property type="term" value="F:protein serine/threonine kinase activity"/>
    <property type="evidence" value="ECO:0007669"/>
    <property type="project" value="UniProtKB-KW"/>
</dbReference>
<name>A0A368S3U1_SETIT</name>
<dbReference type="GO" id="GO:0005524">
    <property type="term" value="F:ATP binding"/>
    <property type="evidence" value="ECO:0007669"/>
    <property type="project" value="UniProtKB-UniRule"/>
</dbReference>
<dbReference type="EMBL" id="CM003535">
    <property type="protein sequence ID" value="RCV37128.1"/>
    <property type="molecule type" value="Genomic_DNA"/>
</dbReference>
<dbReference type="OrthoDB" id="582756at2759"/>
<protein>
    <recommendedName>
        <fullName evidence="1">non-specific serine/threonine protein kinase</fullName>
        <ecNumber evidence="1">2.7.11.1</ecNumber>
    </recommendedName>
</protein>
<dbReference type="InterPro" id="IPR036322">
    <property type="entry name" value="WD40_repeat_dom_sf"/>
</dbReference>
<dbReference type="InterPro" id="IPR011009">
    <property type="entry name" value="Kinase-like_dom_sf"/>
</dbReference>
<dbReference type="SUPFAM" id="SSF56112">
    <property type="entry name" value="Protein kinase-like (PK-like)"/>
    <property type="match status" value="1"/>
</dbReference>
<proteinExistence type="predicted"/>
<evidence type="ECO:0000256" key="1">
    <source>
        <dbReference type="ARBA" id="ARBA00012513"/>
    </source>
</evidence>
<keyword evidence="6 9" id="KW-0067">ATP-binding</keyword>
<evidence type="ECO:0000256" key="8">
    <source>
        <dbReference type="ARBA" id="ARBA00048679"/>
    </source>
</evidence>
<sequence length="880" mass="99482">MESEAKKRDLLEQMLLDKNIGPSDLPLSLLKAITGDFSEDHRIGEGGFAVVYKGLLANGLVAVKKLSAHTMDEKFCDEVFNLTRAKHKNIVRFLGYCSDTQGKVWEHVGKMVMADDRERLLCFEFLPNGDLHKYISDAPGGLDGLKTRYQIIKGICEGLDYLHQQNIVHLDLKPANILLDDDMEPKIADFGLSTCFDEKQTRDIRSKVVGTPGYMAPELDGGLITTKSDIYNLGIIITEILTGNREDLLIENVLERWSTTIFDTPEGGTWLENLRVCVDIATQCRDSDIKMRPTTQDILEALNGRPRTATSTQRTTSQVLSMDMSAPSPLERIIRRPERSRVETPEIWSLGSTKISKLLDVYPLKLRFPPSVPDKHNVCPLSLTNRTDKHVGVWMRQTTTTIDPEGRLMPVRICSFDDLDPQTDSEEDFDPTLSSKKVGDYLGSGRGWSYPIIILEPHSTTVLAATLSEEPQRQSPQDPATFEVLMVVMKSAPNLRTLNSSIADHVDITPNFWSILRDFDGEVHRAMLSAVVCEPGTFESVMTSQFEPATSDFGEVLCIDVHPTEKLILVGHLGYFEHVRCPEGYVSIWNYETQEKVMELQVIKHDEGGLYQPRHCRVVKFIAQEKWFVTGDDHGWVHVYSYITKGKVKEFQADDGSSVKLAVHPTKPFLLTASYGDDTKIKLWDWSKDWQCTKTYDTHSAVSCLMFNIRHPDTFASVSADEENPLIKIWNIHYSLHPQPKLLSDQRKVEFLSADIDRKYFIITCGYNAVGTNSAEIWDPQNRKLVHTLVVRGCKMFHVACHPTLPKFVTLLDDRSSLCLWDANTYRLEKMVHPLNFQIIGHMLQDGVMFLTGTENNTRLVVGSEPKIMTVRIDGGNEDV</sequence>
<feature type="binding site" evidence="9">
    <location>
        <position position="65"/>
    </location>
    <ligand>
        <name>ATP</name>
        <dbReference type="ChEBI" id="CHEBI:30616"/>
    </ligand>
</feature>
<keyword evidence="2" id="KW-0723">Serine/threonine-protein kinase</keyword>
<dbReference type="PANTHER" id="PTHR45707:SF70">
    <property type="entry name" value="PROTEIN KINASE DOMAIN-CONTAINING PROTEIN"/>
    <property type="match status" value="1"/>
</dbReference>
<dbReference type="PANTHER" id="PTHR45707">
    <property type="entry name" value="C2 CALCIUM/LIPID-BINDING PLANT PHOSPHORIBOSYLTRANSFERASE FAMILY PROTEIN"/>
    <property type="match status" value="1"/>
</dbReference>
<evidence type="ECO:0000313" key="11">
    <source>
        <dbReference type="EMBL" id="RCV37127.1"/>
    </source>
</evidence>
<dbReference type="InterPro" id="IPR017441">
    <property type="entry name" value="Protein_kinase_ATP_BS"/>
</dbReference>
<dbReference type="Pfam" id="PF00069">
    <property type="entry name" value="Pkinase"/>
    <property type="match status" value="1"/>
</dbReference>
<organism evidence="11">
    <name type="scientific">Setaria italica</name>
    <name type="common">Foxtail millet</name>
    <name type="synonym">Panicum italicum</name>
    <dbReference type="NCBI Taxonomy" id="4555"/>
    <lineage>
        <taxon>Eukaryota</taxon>
        <taxon>Viridiplantae</taxon>
        <taxon>Streptophyta</taxon>
        <taxon>Embryophyta</taxon>
        <taxon>Tracheophyta</taxon>
        <taxon>Spermatophyta</taxon>
        <taxon>Magnoliopsida</taxon>
        <taxon>Liliopsida</taxon>
        <taxon>Poales</taxon>
        <taxon>Poaceae</taxon>
        <taxon>PACMAD clade</taxon>
        <taxon>Panicoideae</taxon>
        <taxon>Panicodae</taxon>
        <taxon>Paniceae</taxon>
        <taxon>Cenchrinae</taxon>
        <taxon>Setaria</taxon>
    </lineage>
</organism>
<gene>
    <name evidence="11" type="ORF">SETIT_8G038300v2</name>
</gene>
<evidence type="ECO:0000256" key="3">
    <source>
        <dbReference type="ARBA" id="ARBA00022679"/>
    </source>
</evidence>
<dbReference type="PROSITE" id="PS50011">
    <property type="entry name" value="PROTEIN_KINASE_DOM"/>
    <property type="match status" value="1"/>
</dbReference>
<feature type="domain" description="Protein kinase" evidence="10">
    <location>
        <begin position="37"/>
        <end position="308"/>
    </location>
</feature>
<evidence type="ECO:0000259" key="10">
    <source>
        <dbReference type="PROSITE" id="PS50011"/>
    </source>
</evidence>